<proteinExistence type="predicted"/>
<reference evidence="3" key="1">
    <citation type="submission" date="2016-10" db="EMBL/GenBank/DDBJ databases">
        <authorList>
            <person name="Varghese N."/>
            <person name="Submissions S."/>
        </authorList>
    </citation>
    <scope>NUCLEOTIDE SEQUENCE [LARGE SCALE GENOMIC DNA]</scope>
    <source>
        <strain evidence="3">CGMCC 1.10657</strain>
    </source>
</reference>
<feature type="domain" description="PF0610-like rubredoxin-like zinc beta-ribbon C-terminal" evidence="1">
    <location>
        <begin position="53"/>
        <end position="87"/>
    </location>
</feature>
<sequence>MYRKDLIDILLNHPQSVHDLSALMEEPIKDMVNDLQHLQKSLRHSPYDLEITPAKCKHCGFDFSRSHMTKPGKCPKCRGTWIAPPLIEITERH</sequence>
<dbReference type="InterPro" id="IPR057022">
    <property type="entry name" value="PF0610-like_Zn_ribbon_C"/>
</dbReference>
<keyword evidence="3" id="KW-1185">Reference proteome</keyword>
<dbReference type="InterPro" id="IPR036390">
    <property type="entry name" value="WH_DNA-bd_sf"/>
</dbReference>
<dbReference type="Pfam" id="PF23470">
    <property type="entry name" value="Zn_ribbon_PF0610"/>
    <property type="match status" value="1"/>
</dbReference>
<dbReference type="PANTHER" id="PTHR40663">
    <property type="match status" value="1"/>
</dbReference>
<dbReference type="RefSeq" id="WP_091384905.1">
    <property type="nucleotide sequence ID" value="NZ_FNQO01000001.1"/>
</dbReference>
<accession>A0A1H3W4S7</accession>
<dbReference type="InterPro" id="IPR038767">
    <property type="entry name" value="PF0610-like"/>
</dbReference>
<evidence type="ECO:0000259" key="1">
    <source>
        <dbReference type="Pfam" id="PF23470"/>
    </source>
</evidence>
<dbReference type="EMBL" id="FNQO01000001">
    <property type="protein sequence ID" value="SDZ82066.1"/>
    <property type="molecule type" value="Genomic_DNA"/>
</dbReference>
<dbReference type="OrthoDB" id="6198211at2"/>
<dbReference type="AlphaFoldDB" id="A0A1H3W4S7"/>
<name>A0A1H3W4S7_9GAMM</name>
<evidence type="ECO:0000313" key="3">
    <source>
        <dbReference type="Proteomes" id="UP000198658"/>
    </source>
</evidence>
<evidence type="ECO:0000313" key="2">
    <source>
        <dbReference type="EMBL" id="SDZ82066.1"/>
    </source>
</evidence>
<dbReference type="Proteomes" id="UP000198658">
    <property type="component" value="Unassembled WGS sequence"/>
</dbReference>
<dbReference type="SUPFAM" id="SSF46785">
    <property type="entry name" value="Winged helix' DNA-binding domain"/>
    <property type="match status" value="1"/>
</dbReference>
<protein>
    <recommendedName>
        <fullName evidence="1">PF0610-like rubredoxin-like zinc beta-ribbon C-terminal domain-containing protein</fullName>
    </recommendedName>
</protein>
<dbReference type="STRING" id="658218.SAMN05216562_0553"/>
<organism evidence="2 3">
    <name type="scientific">Microbulbifer marinus</name>
    <dbReference type="NCBI Taxonomy" id="658218"/>
    <lineage>
        <taxon>Bacteria</taxon>
        <taxon>Pseudomonadati</taxon>
        <taxon>Pseudomonadota</taxon>
        <taxon>Gammaproteobacteria</taxon>
        <taxon>Cellvibrionales</taxon>
        <taxon>Microbulbiferaceae</taxon>
        <taxon>Microbulbifer</taxon>
    </lineage>
</organism>
<gene>
    <name evidence="2" type="ORF">SAMN05216562_0553</name>
</gene>
<dbReference type="PANTHER" id="PTHR40663:SF2">
    <property type="entry name" value="TRANSCRIPTIONAL REGULATOR"/>
    <property type="match status" value="1"/>
</dbReference>